<dbReference type="GO" id="GO:0019901">
    <property type="term" value="F:protein kinase binding"/>
    <property type="evidence" value="ECO:0007669"/>
    <property type="project" value="TreeGrafter"/>
</dbReference>
<evidence type="ECO:0000256" key="2">
    <source>
        <dbReference type="ARBA" id="ARBA00023136"/>
    </source>
</evidence>
<keyword evidence="3" id="KW-0732">Signal</keyword>
<evidence type="ECO:0000259" key="4">
    <source>
        <dbReference type="PROSITE" id="PS50106"/>
    </source>
</evidence>
<name>A0A8J2VYE2_9NEOP</name>
<dbReference type="SUPFAM" id="SSF50156">
    <property type="entry name" value="PDZ domain-like"/>
    <property type="match status" value="3"/>
</dbReference>
<dbReference type="PANTHER" id="PTHR23119:SF51">
    <property type="entry name" value="DISKS LARGE 1 TUMOR SUPPRESSOR PROTEIN"/>
    <property type="match status" value="1"/>
</dbReference>
<proteinExistence type="predicted"/>
<evidence type="ECO:0000313" key="6">
    <source>
        <dbReference type="Proteomes" id="UP000789524"/>
    </source>
</evidence>
<comment type="subcellular location">
    <subcellularLocation>
        <location evidence="1">Membrane</location>
    </subcellularLocation>
</comment>
<dbReference type="OrthoDB" id="78824at2759"/>
<dbReference type="AlphaFoldDB" id="A0A8J2VYE2"/>
<gene>
    <name evidence="5" type="ORF">DCHRY22_LOCUS1479</name>
</gene>
<dbReference type="GO" id="GO:0016323">
    <property type="term" value="C:basolateral plasma membrane"/>
    <property type="evidence" value="ECO:0007669"/>
    <property type="project" value="TreeGrafter"/>
</dbReference>
<dbReference type="GO" id="GO:0043005">
    <property type="term" value="C:neuron projection"/>
    <property type="evidence" value="ECO:0007669"/>
    <property type="project" value="TreeGrafter"/>
</dbReference>
<dbReference type="GO" id="GO:0097120">
    <property type="term" value="P:receptor localization to synapse"/>
    <property type="evidence" value="ECO:0007669"/>
    <property type="project" value="TreeGrafter"/>
</dbReference>
<feature type="domain" description="PDZ" evidence="4">
    <location>
        <begin position="362"/>
        <end position="452"/>
    </location>
</feature>
<dbReference type="GO" id="GO:0043113">
    <property type="term" value="P:receptor clustering"/>
    <property type="evidence" value="ECO:0007669"/>
    <property type="project" value="TreeGrafter"/>
</dbReference>
<keyword evidence="6" id="KW-1185">Reference proteome</keyword>
<evidence type="ECO:0000256" key="3">
    <source>
        <dbReference type="SAM" id="SignalP"/>
    </source>
</evidence>
<dbReference type="Proteomes" id="UP000789524">
    <property type="component" value="Unassembled WGS sequence"/>
</dbReference>
<sequence>MHSMSRWMALFGLVWLLRVRGSLCGCTACKRARLDTDARCRTSSVQYPSEQVPGIEQTSLDERAPFDVIALQQYTRDVTVQTDFDDEIEDLEKIDIKINEEANVTNYESVCEQSTSPENGQKITGSYQYLMHHSTSNPDDVWETTDVTLERGASGLGLSIAGSESGGDISITRIAPNGAAKADGRLQTGDILLQVNDISVEGAPHSVAVDALQKAGNVVRLRVRRARRPMVVTLCRGARGLGLGIAGGADDAGGEGIFISHIAVGGAAHHDGRLKLGDKILAVRDEHGMETSLIGVTHACAVSALRSTGDHVTLVVLPAAGSIPPVARTAPLYSTKTQATSCSTLHNFSEEELNKIPRCVRMVRLVRTGSRLGMDIVGGLGGEVDGNCVEDDTCGVFVSGVSTEGAAYGLLHRGDRILSVNGRDLTRATHEQAAAALKQYSGSAVTIAAQYQPDQYERLRARIRAINATVMSPHSYTRTHIPVRPDVHATYPR</sequence>
<dbReference type="EMBL" id="CAKASE010000044">
    <property type="protein sequence ID" value="CAG9559660.1"/>
    <property type="molecule type" value="Genomic_DNA"/>
</dbReference>
<dbReference type="GO" id="GO:0098839">
    <property type="term" value="C:postsynaptic density membrane"/>
    <property type="evidence" value="ECO:0007669"/>
    <property type="project" value="TreeGrafter"/>
</dbReference>
<evidence type="ECO:0000256" key="1">
    <source>
        <dbReference type="ARBA" id="ARBA00004370"/>
    </source>
</evidence>
<dbReference type="GO" id="GO:0007268">
    <property type="term" value="P:chemical synaptic transmission"/>
    <property type="evidence" value="ECO:0007669"/>
    <property type="project" value="TreeGrafter"/>
</dbReference>
<accession>A0A8J2VYE2</accession>
<feature type="domain" description="PDZ" evidence="4">
    <location>
        <begin position="146"/>
        <end position="227"/>
    </location>
</feature>
<feature type="domain" description="PDZ" evidence="4">
    <location>
        <begin position="231"/>
        <end position="320"/>
    </location>
</feature>
<dbReference type="PANTHER" id="PTHR23119">
    <property type="entry name" value="DISCS LARGE"/>
    <property type="match status" value="1"/>
</dbReference>
<dbReference type="GO" id="GO:0098609">
    <property type="term" value="P:cell-cell adhesion"/>
    <property type="evidence" value="ECO:0007669"/>
    <property type="project" value="TreeGrafter"/>
</dbReference>
<reference evidence="5" key="1">
    <citation type="submission" date="2021-09" db="EMBL/GenBank/DDBJ databases">
        <authorList>
            <person name="Martin H S."/>
        </authorList>
    </citation>
    <scope>NUCLEOTIDE SEQUENCE</scope>
</reference>
<feature type="signal peptide" evidence="3">
    <location>
        <begin position="1"/>
        <end position="24"/>
    </location>
</feature>
<comment type="caution">
    <text evidence="5">The sequence shown here is derived from an EMBL/GenBank/DDBJ whole genome shotgun (WGS) entry which is preliminary data.</text>
</comment>
<dbReference type="Pfam" id="PF00595">
    <property type="entry name" value="PDZ"/>
    <property type="match status" value="3"/>
</dbReference>
<dbReference type="GO" id="GO:0045197">
    <property type="term" value="P:establishment or maintenance of epithelial cell apical/basal polarity"/>
    <property type="evidence" value="ECO:0007669"/>
    <property type="project" value="TreeGrafter"/>
</dbReference>
<dbReference type="InterPro" id="IPR001478">
    <property type="entry name" value="PDZ"/>
</dbReference>
<dbReference type="InterPro" id="IPR050614">
    <property type="entry name" value="Synaptic_Scaffolding_LAP-MAGUK"/>
</dbReference>
<dbReference type="GO" id="GO:0099072">
    <property type="term" value="P:regulation of postsynaptic membrane neurotransmitter receptor levels"/>
    <property type="evidence" value="ECO:0007669"/>
    <property type="project" value="TreeGrafter"/>
</dbReference>
<evidence type="ECO:0000313" key="5">
    <source>
        <dbReference type="EMBL" id="CAG9559660.1"/>
    </source>
</evidence>
<dbReference type="InterPro" id="IPR036034">
    <property type="entry name" value="PDZ_sf"/>
</dbReference>
<organism evidence="5 6">
    <name type="scientific">Danaus chrysippus</name>
    <name type="common">African queen</name>
    <dbReference type="NCBI Taxonomy" id="151541"/>
    <lineage>
        <taxon>Eukaryota</taxon>
        <taxon>Metazoa</taxon>
        <taxon>Ecdysozoa</taxon>
        <taxon>Arthropoda</taxon>
        <taxon>Hexapoda</taxon>
        <taxon>Insecta</taxon>
        <taxon>Pterygota</taxon>
        <taxon>Neoptera</taxon>
        <taxon>Endopterygota</taxon>
        <taxon>Lepidoptera</taxon>
        <taxon>Glossata</taxon>
        <taxon>Ditrysia</taxon>
        <taxon>Papilionoidea</taxon>
        <taxon>Nymphalidae</taxon>
        <taxon>Danainae</taxon>
        <taxon>Danaini</taxon>
        <taxon>Danaina</taxon>
        <taxon>Danaus</taxon>
        <taxon>Anosia</taxon>
    </lineage>
</organism>
<dbReference type="SMART" id="SM00228">
    <property type="entry name" value="PDZ"/>
    <property type="match status" value="3"/>
</dbReference>
<dbReference type="PROSITE" id="PS50106">
    <property type="entry name" value="PDZ"/>
    <property type="match status" value="3"/>
</dbReference>
<protein>
    <submittedName>
        <fullName evidence="5">(African queen) hypothetical protein</fullName>
    </submittedName>
</protein>
<keyword evidence="2" id="KW-0472">Membrane</keyword>
<feature type="chain" id="PRO_5035194193" evidence="3">
    <location>
        <begin position="25"/>
        <end position="493"/>
    </location>
</feature>
<dbReference type="GO" id="GO:0031594">
    <property type="term" value="C:neuromuscular junction"/>
    <property type="evidence" value="ECO:0007669"/>
    <property type="project" value="TreeGrafter"/>
</dbReference>
<dbReference type="Gene3D" id="2.30.42.10">
    <property type="match status" value="3"/>
</dbReference>